<sequence>MFLLTGLSNMNKTSFTERYDKLGLLSNSYSFQWETNSFHTINIKSNNDNKYKSFLLFLYNTTKYKIEKTFNTLQCYHKLIIQKSNYSLDKEINNKSIFIQLNKIDNNNKQYNTYSKENIIESNSYYTSNDNSLKSIDSLYNSGRIINRKHIKYRQWKNKINIKHKKTCINIKINEKSINVNNNNILIFNNDSQSIDSKYSLKNVVNYNKISNIHKQYLFGQIMNDNQWDLFLCLLNTDININSIQKKIKLSNNNYELNKHEIIMIEIYPSVIDLFLRNIPSNLSSSSSSSSSTNGIYSIILSCLLDHGANIHNINHFYQYTYNGGIQLNTLSYIFEQIAIQLNHSLQIINIINNYQFIDNAGLLRQLLNSGMIPTKLFFLIYTNKLFIFNIKESIILNHNNHNNNNNTNQIYKNHFYPLLIYELVKWKISNQNTTQYLPIILQSFIVLFFNFIYSGLCKLPENLYDIIDNNLINQYNDYHTNNKHNNQYNDKDYIINNQYYLSYFNYYHNKFLQLINKQPFSLFVQCRYKIRNQIDKKYFNKLIMNSDIFNNNNNNHFIINNELYKKLIQLPDPLKHAIGYMEGIHLKNELYTLTQPM</sequence>
<name>A0A430QDS0_SCHBO</name>
<keyword evidence="2" id="KW-1185">Reference proteome</keyword>
<dbReference type="AlphaFoldDB" id="A0A430QDS0"/>
<gene>
    <name evidence="1" type="ORF">DC041_0000274</name>
</gene>
<reference evidence="1 2" key="1">
    <citation type="journal article" date="2019" name="PLoS Pathog.">
        <title>Genome sequence of the bovine parasite Schistosoma bovis Tanzania.</title>
        <authorList>
            <person name="Oey H."/>
            <person name="Zakrzewski M."/>
            <person name="Gobert G."/>
            <person name="Gravermann K."/>
            <person name="Stoye J."/>
            <person name="Jones M."/>
            <person name="Mcmanus D."/>
            <person name="Krause L."/>
        </authorList>
    </citation>
    <scope>NUCLEOTIDE SEQUENCE [LARGE SCALE GENOMIC DNA]</scope>
    <source>
        <strain evidence="1 2">TAN1997</strain>
    </source>
</reference>
<organism evidence="1 2">
    <name type="scientific">Schistosoma bovis</name>
    <name type="common">Blood fluke</name>
    <dbReference type="NCBI Taxonomy" id="6184"/>
    <lineage>
        <taxon>Eukaryota</taxon>
        <taxon>Metazoa</taxon>
        <taxon>Spiralia</taxon>
        <taxon>Lophotrochozoa</taxon>
        <taxon>Platyhelminthes</taxon>
        <taxon>Trematoda</taxon>
        <taxon>Digenea</taxon>
        <taxon>Strigeidida</taxon>
        <taxon>Schistosomatoidea</taxon>
        <taxon>Schistosomatidae</taxon>
        <taxon>Schistosoma</taxon>
    </lineage>
</organism>
<dbReference type="EMBL" id="QMKO01001904">
    <property type="protein sequence ID" value="RTG85814.1"/>
    <property type="molecule type" value="Genomic_DNA"/>
</dbReference>
<evidence type="ECO:0000313" key="2">
    <source>
        <dbReference type="Proteomes" id="UP000290809"/>
    </source>
</evidence>
<proteinExistence type="predicted"/>
<protein>
    <submittedName>
        <fullName evidence="1">Uncharacterized protein</fullName>
    </submittedName>
</protein>
<dbReference type="Proteomes" id="UP000290809">
    <property type="component" value="Unassembled WGS sequence"/>
</dbReference>
<comment type="caution">
    <text evidence="1">The sequence shown here is derived from an EMBL/GenBank/DDBJ whole genome shotgun (WGS) entry which is preliminary data.</text>
</comment>
<evidence type="ECO:0000313" key="1">
    <source>
        <dbReference type="EMBL" id="RTG85814.1"/>
    </source>
</evidence>
<accession>A0A430QDS0</accession>